<sequence>MSLFSKLFGGRREAAQRAEPMDLVAFAERYAQAIRAAWPEATVAISHGAGAADAKIDWRLPDGFQATHFLGNSYQRYLDAPDEPEAVFADQIASARELQLGIGRGSDAARSAILPVLKTRGWHEIALQQTRSMGIRNAMPFIVEPLAGDLVLTYVEDSPDSMSYLSPAEAERRGLDAQALRAQALENLTRFLPELDVQGGGGRYAARLDRNYDASMVLLFEHWRDRLEIRGEPVFAIAARDELMVCGSEDADSLASLQDVAGEIVQSSAYNLSPRLYVHRDGRLHEFAGAQALSDSG</sequence>
<keyword evidence="3" id="KW-1185">Reference proteome</keyword>
<evidence type="ECO:0008006" key="4">
    <source>
        <dbReference type="Google" id="ProtNLM"/>
    </source>
</evidence>
<evidence type="ECO:0000313" key="2">
    <source>
        <dbReference type="EMBL" id="XCO77368.1"/>
    </source>
</evidence>
<evidence type="ECO:0000313" key="1">
    <source>
        <dbReference type="EMBL" id="MEI2454017.1"/>
    </source>
</evidence>
<name>A0AAU8MYF5_9GAMM</name>
<dbReference type="AlphaFoldDB" id="A0AAU8MYF5"/>
<evidence type="ECO:0000313" key="3">
    <source>
        <dbReference type="Proteomes" id="UP001387215"/>
    </source>
</evidence>
<dbReference type="RefSeq" id="WP_064748851.1">
    <property type="nucleotide sequence ID" value="NZ_CP159925.1"/>
</dbReference>
<proteinExistence type="predicted"/>
<dbReference type="EMBL" id="CP159925">
    <property type="protein sequence ID" value="XCO77368.1"/>
    <property type="molecule type" value="Genomic_DNA"/>
</dbReference>
<reference evidence="2" key="2">
    <citation type="submission" date="2024-06" db="EMBL/GenBank/DDBJ databases">
        <authorList>
            <person name="Li S."/>
        </authorList>
    </citation>
    <scope>NUCLEOTIDE SEQUENCE</scope>
    <source>
        <strain evidence="2">SR10</strain>
    </source>
</reference>
<protein>
    <recommendedName>
        <fullName evidence="4">DUF1444 family protein</fullName>
    </recommendedName>
</protein>
<reference evidence="1 3" key="1">
    <citation type="submission" date="2024-02" db="EMBL/GenBank/DDBJ databases">
        <title>Lysobacter Genome Sequencing and Mining.</title>
        <authorList>
            <person name="Bierman J."/>
            <person name="Walker M.C."/>
        </authorList>
    </citation>
    <scope>NUCLEOTIDE SEQUENCE [LARGE SCALE GENOMIC DNA]</scope>
    <source>
        <strain evidence="1 3">PB6250</strain>
    </source>
</reference>
<dbReference type="EMBL" id="JBANDL010000002">
    <property type="protein sequence ID" value="MEI2454017.1"/>
    <property type="molecule type" value="Genomic_DNA"/>
</dbReference>
<organism evidence="2">
    <name type="scientific">Lysobacter firmicutimachus</name>
    <dbReference type="NCBI Taxonomy" id="1792846"/>
    <lineage>
        <taxon>Bacteria</taxon>
        <taxon>Pseudomonadati</taxon>
        <taxon>Pseudomonadota</taxon>
        <taxon>Gammaproteobacteria</taxon>
        <taxon>Lysobacterales</taxon>
        <taxon>Lysobacteraceae</taxon>
        <taxon>Lysobacter</taxon>
    </lineage>
</organism>
<dbReference type="Proteomes" id="UP001387215">
    <property type="component" value="Unassembled WGS sequence"/>
</dbReference>
<gene>
    <name evidence="2" type="ORF">ABU614_11475</name>
    <name evidence="1" type="ORF">V2J18_04905</name>
</gene>
<accession>A0AAU8MYF5</accession>